<accession>A0A8W8IIV5</accession>
<evidence type="ECO:0008006" key="3">
    <source>
        <dbReference type="Google" id="ProtNLM"/>
    </source>
</evidence>
<organism evidence="1 2">
    <name type="scientific">Magallana gigas</name>
    <name type="common">Pacific oyster</name>
    <name type="synonym">Crassostrea gigas</name>
    <dbReference type="NCBI Taxonomy" id="29159"/>
    <lineage>
        <taxon>Eukaryota</taxon>
        <taxon>Metazoa</taxon>
        <taxon>Spiralia</taxon>
        <taxon>Lophotrochozoa</taxon>
        <taxon>Mollusca</taxon>
        <taxon>Bivalvia</taxon>
        <taxon>Autobranchia</taxon>
        <taxon>Pteriomorphia</taxon>
        <taxon>Ostreida</taxon>
        <taxon>Ostreoidea</taxon>
        <taxon>Ostreidae</taxon>
        <taxon>Magallana</taxon>
    </lineage>
</organism>
<proteinExistence type="predicted"/>
<evidence type="ECO:0000313" key="1">
    <source>
        <dbReference type="EnsemblMetazoa" id="G14503.1:cds"/>
    </source>
</evidence>
<protein>
    <recommendedName>
        <fullName evidence="3">Nuclease HARBI1</fullName>
    </recommendedName>
</protein>
<reference evidence="1" key="1">
    <citation type="submission" date="2022-08" db="UniProtKB">
        <authorList>
            <consortium name="EnsemblMetazoa"/>
        </authorList>
    </citation>
    <scope>IDENTIFICATION</scope>
    <source>
        <strain evidence="1">05x7-T-G4-1.051#20</strain>
    </source>
</reference>
<name>A0A8W8IIV5_MAGGI</name>
<evidence type="ECO:0000313" key="2">
    <source>
        <dbReference type="Proteomes" id="UP000005408"/>
    </source>
</evidence>
<sequence>MAAHRRQFRQRLLQQQHRRPRLFKDRSNPLEDLDEDEVFERYRFRPLTILYIVGLLPDLSPATNRNQPLPPLLQVLLCLRYFATDAMHLLVGDSLNISRSSAGRCIRTIARHIANLARRFIVFPTGVDAASTKRDFSSIAVYVVACVVLHNIGIQRGDILSNEEGVLPPIDDDGVRFVGRNDYLY</sequence>
<dbReference type="AlphaFoldDB" id="A0A8W8IIV5"/>
<dbReference type="Proteomes" id="UP000005408">
    <property type="component" value="Unassembled WGS sequence"/>
</dbReference>
<keyword evidence="2" id="KW-1185">Reference proteome</keyword>
<dbReference type="EnsemblMetazoa" id="G14503.1">
    <property type="protein sequence ID" value="G14503.1:cds"/>
    <property type="gene ID" value="G14503"/>
</dbReference>